<dbReference type="Gene3D" id="3.40.50.1820">
    <property type="entry name" value="alpha/beta hydrolase"/>
    <property type="match status" value="1"/>
</dbReference>
<name>A0A939PIV2_9ACTN</name>
<keyword evidence="3 6" id="KW-0378">Hydrolase</keyword>
<gene>
    <name evidence="6" type="ORF">J4573_38780</name>
</gene>
<sequence>MARRQVGVGKLIVSILAIGAVAAGVSTLGGTEVRLGGLASASGDAPSVPKLTWSSCQVVFECATAKVPLDYDEPEGKQVTLALIRKAASDQRHRVGSLFVNPGGPGMAITDPVTFGAIASGLGPRVQARFDIVGIDPRGVGGSSPISCTAAPGTTPVKRPEGVYPSPAQYDQWFAADAYVRKSCAATAGDILQHASTADTARDMDLIRQAVGDRQLSFYGLSYGSIVGQTYAALFPKQVRAVAVDAVLDPIPTFNGTLPARLRVKSHLEAADAVKTALEHCDRAGPARCPLAGNANARFERVRRSLAEHPLQLPGLTLDDKTFMQLTGSAFGVDHITGLPLPTISLWASAVHLIDQVQQLNGSNSSQIQQVGGLIARLKKSSASVDEKESDLAAGDVTGGMAQALGIWCVDTANPQDRDTWIKSAEAAEKAAPGYGAADTWPDSACAHWPGSSADAYRGPFNVTTATPLLMVNATHDGRTSLAGMRSAAARFPGTGVVEVRSWGHTVLGKSNRCLRPATDAYLIDQRLPAHGLQCSADDPLFGTSS</sequence>
<evidence type="ECO:0000259" key="5">
    <source>
        <dbReference type="Pfam" id="PF08386"/>
    </source>
</evidence>
<dbReference type="AlphaFoldDB" id="A0A939PIV2"/>
<evidence type="ECO:0000313" key="7">
    <source>
        <dbReference type="Proteomes" id="UP000669179"/>
    </source>
</evidence>
<evidence type="ECO:0000256" key="1">
    <source>
        <dbReference type="ARBA" id="ARBA00010088"/>
    </source>
</evidence>
<dbReference type="RefSeq" id="WP_208261120.1">
    <property type="nucleotide sequence ID" value="NZ_JAGEOJ010000019.1"/>
</dbReference>
<keyword evidence="2" id="KW-0732">Signal</keyword>
<dbReference type="Pfam" id="PF08386">
    <property type="entry name" value="Abhydrolase_4"/>
    <property type="match status" value="1"/>
</dbReference>
<dbReference type="EMBL" id="JAGEOJ010000019">
    <property type="protein sequence ID" value="MBO2453092.1"/>
    <property type="molecule type" value="Genomic_DNA"/>
</dbReference>
<dbReference type="GO" id="GO:0016787">
    <property type="term" value="F:hydrolase activity"/>
    <property type="evidence" value="ECO:0007669"/>
    <property type="project" value="UniProtKB-KW"/>
</dbReference>
<evidence type="ECO:0000256" key="2">
    <source>
        <dbReference type="ARBA" id="ARBA00022729"/>
    </source>
</evidence>
<evidence type="ECO:0000313" key="6">
    <source>
        <dbReference type="EMBL" id="MBO2453092.1"/>
    </source>
</evidence>
<proteinExistence type="inferred from homology"/>
<protein>
    <submittedName>
        <fullName evidence="6">Alpha/beta fold hydrolase</fullName>
    </submittedName>
</protein>
<dbReference type="InterPro" id="IPR051601">
    <property type="entry name" value="Serine_prot/Carboxylest_S33"/>
</dbReference>
<accession>A0A939PIV2</accession>
<dbReference type="InterPro" id="IPR013595">
    <property type="entry name" value="Pept_S33_TAP-like_C"/>
</dbReference>
<comment type="similarity">
    <text evidence="1">Belongs to the peptidase S33 family.</text>
</comment>
<organism evidence="6 7">
    <name type="scientific">Actinomadura barringtoniae</name>
    <dbReference type="NCBI Taxonomy" id="1427535"/>
    <lineage>
        <taxon>Bacteria</taxon>
        <taxon>Bacillati</taxon>
        <taxon>Actinomycetota</taxon>
        <taxon>Actinomycetes</taxon>
        <taxon>Streptosporangiales</taxon>
        <taxon>Thermomonosporaceae</taxon>
        <taxon>Actinomadura</taxon>
    </lineage>
</organism>
<keyword evidence="7" id="KW-1185">Reference proteome</keyword>
<feature type="domain" description="Peptidase S33 tripeptidyl aminopeptidase-like C-terminal" evidence="5">
    <location>
        <begin position="440"/>
        <end position="535"/>
    </location>
</feature>
<evidence type="ECO:0000259" key="4">
    <source>
        <dbReference type="Pfam" id="PF00561"/>
    </source>
</evidence>
<dbReference type="PANTHER" id="PTHR43248:SF29">
    <property type="entry name" value="TRIPEPTIDYL AMINOPEPTIDASE"/>
    <property type="match status" value="1"/>
</dbReference>
<dbReference type="SUPFAM" id="SSF53474">
    <property type="entry name" value="alpha/beta-Hydrolases"/>
    <property type="match status" value="1"/>
</dbReference>
<dbReference type="InterPro" id="IPR000073">
    <property type="entry name" value="AB_hydrolase_1"/>
</dbReference>
<dbReference type="Pfam" id="PF00561">
    <property type="entry name" value="Abhydrolase_1"/>
    <property type="match status" value="1"/>
</dbReference>
<dbReference type="InterPro" id="IPR029058">
    <property type="entry name" value="AB_hydrolase_fold"/>
</dbReference>
<dbReference type="Proteomes" id="UP000669179">
    <property type="component" value="Unassembled WGS sequence"/>
</dbReference>
<reference evidence="6" key="1">
    <citation type="submission" date="2021-03" db="EMBL/GenBank/DDBJ databases">
        <authorList>
            <person name="Kanchanasin P."/>
            <person name="Saeng-In P."/>
            <person name="Phongsopitanun W."/>
            <person name="Yuki M."/>
            <person name="Kudo T."/>
            <person name="Ohkuma M."/>
            <person name="Tanasupawat S."/>
        </authorList>
    </citation>
    <scope>NUCLEOTIDE SEQUENCE</scope>
    <source>
        <strain evidence="6">GKU 128</strain>
    </source>
</reference>
<comment type="caution">
    <text evidence="6">The sequence shown here is derived from an EMBL/GenBank/DDBJ whole genome shotgun (WGS) entry which is preliminary data.</text>
</comment>
<feature type="domain" description="AB hydrolase-1" evidence="4">
    <location>
        <begin position="99"/>
        <end position="248"/>
    </location>
</feature>
<dbReference type="PANTHER" id="PTHR43248">
    <property type="entry name" value="2-SUCCINYL-6-HYDROXY-2,4-CYCLOHEXADIENE-1-CARBOXYLATE SYNTHASE"/>
    <property type="match status" value="1"/>
</dbReference>
<evidence type="ECO:0000256" key="3">
    <source>
        <dbReference type="ARBA" id="ARBA00022801"/>
    </source>
</evidence>